<dbReference type="GO" id="GO:0032787">
    <property type="term" value="P:monocarboxylic acid metabolic process"/>
    <property type="evidence" value="ECO:0007669"/>
    <property type="project" value="UniProtKB-ARBA"/>
</dbReference>
<dbReference type="Pfam" id="PF13561">
    <property type="entry name" value="adh_short_C2"/>
    <property type="match status" value="1"/>
</dbReference>
<dbReference type="EMBL" id="FRBW01000004">
    <property type="protein sequence ID" value="SHM94880.1"/>
    <property type="molecule type" value="Genomic_DNA"/>
</dbReference>
<dbReference type="EC" id="1.3.1.28" evidence="6 8"/>
<evidence type="ECO:0000256" key="4">
    <source>
        <dbReference type="ARBA" id="ARBA00023027"/>
    </source>
</evidence>
<dbReference type="GO" id="GO:0019290">
    <property type="term" value="P:siderophore biosynthetic process"/>
    <property type="evidence" value="ECO:0007669"/>
    <property type="project" value="InterPro"/>
</dbReference>
<proteinExistence type="inferred from homology"/>
<dbReference type="PROSITE" id="PS00061">
    <property type="entry name" value="ADH_SHORT"/>
    <property type="match status" value="1"/>
</dbReference>
<evidence type="ECO:0000256" key="7">
    <source>
        <dbReference type="ARBA" id="ARBA00067530"/>
    </source>
</evidence>
<evidence type="ECO:0000256" key="6">
    <source>
        <dbReference type="ARBA" id="ARBA00066334"/>
    </source>
</evidence>
<evidence type="ECO:0000259" key="9">
    <source>
        <dbReference type="SMART" id="SM00822"/>
    </source>
</evidence>
<feature type="domain" description="Ketoreductase" evidence="9">
    <location>
        <begin position="19"/>
        <end position="188"/>
    </location>
</feature>
<dbReference type="STRING" id="735517.SAMN05444272_3568"/>
<name>A0A1M7MUR0_9HYPH</name>
<reference evidence="10 11" key="1">
    <citation type="submission" date="2016-11" db="EMBL/GenBank/DDBJ databases">
        <authorList>
            <person name="Jaros S."/>
            <person name="Januszkiewicz K."/>
            <person name="Wedrychowicz H."/>
        </authorList>
    </citation>
    <scope>NUCLEOTIDE SEQUENCE [LARGE SCALE GENOMIC DNA]</scope>
    <source>
        <strain evidence="10 11">DSM 22153</strain>
    </source>
</reference>
<evidence type="ECO:0000256" key="3">
    <source>
        <dbReference type="ARBA" id="ARBA00023002"/>
    </source>
</evidence>
<dbReference type="InterPro" id="IPR002347">
    <property type="entry name" value="SDR_fam"/>
</dbReference>
<dbReference type="AlphaFoldDB" id="A0A1M7MUR0"/>
<dbReference type="InterPro" id="IPR057326">
    <property type="entry name" value="KR_dom"/>
</dbReference>
<dbReference type="InterPro" id="IPR020904">
    <property type="entry name" value="Sc_DH/Rdtase_CS"/>
</dbReference>
<evidence type="ECO:0000256" key="8">
    <source>
        <dbReference type="NCBIfam" id="TIGR04316"/>
    </source>
</evidence>
<dbReference type="PRINTS" id="PR00080">
    <property type="entry name" value="SDRFAMILY"/>
</dbReference>
<dbReference type="PANTHER" id="PTHR42879">
    <property type="entry name" value="3-OXOACYL-(ACYL-CARRIER-PROTEIN) REDUCTASE"/>
    <property type="match status" value="1"/>
</dbReference>
<evidence type="ECO:0000313" key="11">
    <source>
        <dbReference type="Proteomes" id="UP000186002"/>
    </source>
</evidence>
<dbReference type="SMART" id="SM00822">
    <property type="entry name" value="PKS_KR"/>
    <property type="match status" value="1"/>
</dbReference>
<dbReference type="GO" id="GO:0008667">
    <property type="term" value="F:2,3-dihydro-2,3-dihydroxybenzoate dehydrogenase activity"/>
    <property type="evidence" value="ECO:0007669"/>
    <property type="project" value="UniProtKB-UniRule"/>
</dbReference>
<comment type="catalytic activity">
    <reaction evidence="5">
        <text>(2S,3S)-2,3-dihydroxy-2,3-dihydrobenzoate + NAD(+) = 2,3-dihydroxybenzoate + NADH + H(+)</text>
        <dbReference type="Rhea" id="RHEA:23824"/>
        <dbReference type="ChEBI" id="CHEBI:15378"/>
        <dbReference type="ChEBI" id="CHEBI:36654"/>
        <dbReference type="ChEBI" id="CHEBI:57540"/>
        <dbReference type="ChEBI" id="CHEBI:57945"/>
        <dbReference type="ChEBI" id="CHEBI:58764"/>
        <dbReference type="EC" id="1.3.1.28"/>
    </reaction>
</comment>
<keyword evidence="4" id="KW-0520">NAD</keyword>
<dbReference type="Proteomes" id="UP000186002">
    <property type="component" value="Unassembled WGS sequence"/>
</dbReference>
<dbReference type="PANTHER" id="PTHR42879:SF2">
    <property type="entry name" value="3-OXOACYL-[ACYL-CARRIER-PROTEIN] REDUCTASE FABG"/>
    <property type="match status" value="1"/>
</dbReference>
<dbReference type="Gene3D" id="3.40.50.720">
    <property type="entry name" value="NAD(P)-binding Rossmann-like Domain"/>
    <property type="match status" value="1"/>
</dbReference>
<sequence length="261" mass="27255">MLPDPAKKSGSPSLRFAGKRVLVTGAASGIGRRIAERFCEEGADVTGLDKQNGGPGLPFRLLEVDLADPGAVAEVCNRLREERAGLDILVNAAGILRMAPAEDLSPEDWQACFDVNVSGPFYLLRQWIGAFKAQRAGAIINIASNAAHVPRSGMTAYCASKAAMVSLSHCVGLELAPFGVRCNLVSPGSTDTPMLQAMTGGGEGYTRLINGLPDQFKLGIPLGKLAKPDDISETVLFLASDLAGHITLQDIVVDGGATLGA</sequence>
<dbReference type="InterPro" id="IPR003560">
    <property type="entry name" value="DHB_DH"/>
</dbReference>
<evidence type="ECO:0000313" key="10">
    <source>
        <dbReference type="EMBL" id="SHM94880.1"/>
    </source>
</evidence>
<dbReference type="NCBIfam" id="TIGR04316">
    <property type="entry name" value="dhbA_paeA"/>
    <property type="match status" value="1"/>
</dbReference>
<dbReference type="FunFam" id="3.40.50.720:FF:000160">
    <property type="entry name" value="2,3-dihydro-2,3-dihydroxybenzoate dehydrogenase"/>
    <property type="match status" value="1"/>
</dbReference>
<organism evidence="10 11">
    <name type="scientific">Roseibium suaedae</name>
    <dbReference type="NCBI Taxonomy" id="735517"/>
    <lineage>
        <taxon>Bacteria</taxon>
        <taxon>Pseudomonadati</taxon>
        <taxon>Pseudomonadota</taxon>
        <taxon>Alphaproteobacteria</taxon>
        <taxon>Hyphomicrobiales</taxon>
        <taxon>Stappiaceae</taxon>
        <taxon>Roseibium</taxon>
    </lineage>
</organism>
<dbReference type="SUPFAM" id="SSF51735">
    <property type="entry name" value="NAD(P)-binding Rossmann-fold domains"/>
    <property type="match status" value="1"/>
</dbReference>
<dbReference type="PRINTS" id="PR01397">
    <property type="entry name" value="DHBDHDRGNASE"/>
</dbReference>
<evidence type="ECO:0000256" key="2">
    <source>
        <dbReference type="ARBA" id="ARBA00006484"/>
    </source>
</evidence>
<comment type="pathway">
    <text evidence="1">Siderophore biosynthesis.</text>
</comment>
<gene>
    <name evidence="10" type="ORF">SAMN05444272_3568</name>
</gene>
<accession>A0A1M7MUR0</accession>
<protein>
    <recommendedName>
        <fullName evidence="7 8">2,3-dihydro-2,3-dihydroxybenzoate dehydrogenase</fullName>
        <ecNumber evidence="6 8">1.3.1.28</ecNumber>
    </recommendedName>
</protein>
<comment type="similarity">
    <text evidence="2">Belongs to the short-chain dehydrogenases/reductases (SDR) family.</text>
</comment>
<keyword evidence="3" id="KW-0560">Oxidoreductase</keyword>
<evidence type="ECO:0000256" key="1">
    <source>
        <dbReference type="ARBA" id="ARBA00004924"/>
    </source>
</evidence>
<evidence type="ECO:0000256" key="5">
    <source>
        <dbReference type="ARBA" id="ARBA00052874"/>
    </source>
</evidence>
<dbReference type="InterPro" id="IPR036291">
    <property type="entry name" value="NAD(P)-bd_dom_sf"/>
</dbReference>
<dbReference type="NCBIfam" id="NF006074">
    <property type="entry name" value="PRK08220.1"/>
    <property type="match status" value="1"/>
</dbReference>
<dbReference type="InterPro" id="IPR050259">
    <property type="entry name" value="SDR"/>
</dbReference>
<keyword evidence="11" id="KW-1185">Reference proteome</keyword>